<evidence type="ECO:0000313" key="1">
    <source>
        <dbReference type="EMBL" id="GHD59515.1"/>
    </source>
</evidence>
<proteinExistence type="predicted"/>
<dbReference type="Proteomes" id="UP000630353">
    <property type="component" value="Unassembled WGS sequence"/>
</dbReference>
<evidence type="ECO:0000313" key="2">
    <source>
        <dbReference type="Proteomes" id="UP000630353"/>
    </source>
</evidence>
<evidence type="ECO:0008006" key="3">
    <source>
        <dbReference type="Google" id="ProtNLM"/>
    </source>
</evidence>
<protein>
    <recommendedName>
        <fullName evidence="3">PAS domain-containing protein</fullName>
    </recommendedName>
</protein>
<comment type="caution">
    <text evidence="1">The sequence shown here is derived from an EMBL/GenBank/DDBJ whole genome shotgun (WGS) entry which is preliminary data.</text>
</comment>
<reference evidence="1" key="2">
    <citation type="submission" date="2020-09" db="EMBL/GenBank/DDBJ databases">
        <authorList>
            <person name="Sun Q."/>
            <person name="Kim S."/>
        </authorList>
    </citation>
    <scope>NUCLEOTIDE SEQUENCE</scope>
    <source>
        <strain evidence="1">KCTC 42651</strain>
    </source>
</reference>
<dbReference type="InterPro" id="IPR009922">
    <property type="entry name" value="DUF1457"/>
</dbReference>
<reference evidence="1" key="1">
    <citation type="journal article" date="2014" name="Int. J. Syst. Evol. Microbiol.">
        <title>Complete genome sequence of Corynebacterium casei LMG S-19264T (=DSM 44701T), isolated from a smear-ripened cheese.</title>
        <authorList>
            <consortium name="US DOE Joint Genome Institute (JGI-PGF)"/>
            <person name="Walter F."/>
            <person name="Albersmeier A."/>
            <person name="Kalinowski J."/>
            <person name="Ruckert C."/>
        </authorList>
    </citation>
    <scope>NUCLEOTIDE SEQUENCE</scope>
    <source>
        <strain evidence="1">KCTC 42651</strain>
    </source>
</reference>
<accession>A0A919CRJ1</accession>
<keyword evidence="2" id="KW-1185">Reference proteome</keyword>
<name>A0A919CRJ1_9PROT</name>
<dbReference type="AlphaFoldDB" id="A0A919CRJ1"/>
<organism evidence="1 2">
    <name type="scientific">Thalassobaculum fulvum</name>
    <dbReference type="NCBI Taxonomy" id="1633335"/>
    <lineage>
        <taxon>Bacteria</taxon>
        <taxon>Pseudomonadati</taxon>
        <taxon>Pseudomonadota</taxon>
        <taxon>Alphaproteobacteria</taxon>
        <taxon>Rhodospirillales</taxon>
        <taxon>Thalassobaculaceae</taxon>
        <taxon>Thalassobaculum</taxon>
    </lineage>
</organism>
<sequence length="223" mass="24877">MLIGYAMTREDDDGWIEPTDPAIEESADRILAFSGAVDPQALAAIDERVQAVAWVDRPDQLEDRKLGFLLEHWQKLARACGGIPDRQDIDVLDLVPAIGNLMVLEAERDGFDAVYRVYGTGVADRAGRDWTGYRVSEMNRITRTPAALLYRTCYRAVFRRPAPLYTEHASPQWVGANSWRRLILPLSDGGIPCARFLVGNLPVGRKLMSPAEIAAQQQRIRGS</sequence>
<dbReference type="Pfam" id="PF07310">
    <property type="entry name" value="PAS_5"/>
    <property type="match status" value="1"/>
</dbReference>
<gene>
    <name evidence="1" type="ORF">GCM10017083_43820</name>
</gene>
<dbReference type="EMBL" id="BMZS01000011">
    <property type="protein sequence ID" value="GHD59515.1"/>
    <property type="molecule type" value="Genomic_DNA"/>
</dbReference>